<dbReference type="AlphaFoldDB" id="A0A7Y7YKL5"/>
<gene>
    <name evidence="1" type="ORF">HX876_34965</name>
</gene>
<dbReference type="Proteomes" id="UP000520592">
    <property type="component" value="Unassembled WGS sequence"/>
</dbReference>
<protein>
    <submittedName>
        <fullName evidence="1">LysR family transcriptional regulator</fullName>
    </submittedName>
</protein>
<dbReference type="Gene3D" id="3.40.190.10">
    <property type="entry name" value="Periplasmic binding protein-like II"/>
    <property type="match status" value="1"/>
</dbReference>
<evidence type="ECO:0000313" key="2">
    <source>
        <dbReference type="Proteomes" id="UP000520592"/>
    </source>
</evidence>
<reference evidence="1 2" key="1">
    <citation type="submission" date="2020-04" db="EMBL/GenBank/DDBJ databases">
        <title>Molecular characterization of pseudomonads from Agaricus bisporus reveal novel blotch 2 pathogens in Western Europe.</title>
        <authorList>
            <person name="Taparia T."/>
            <person name="Krijger M."/>
            <person name="Haynes E."/>
            <person name="Elpinstone J.G."/>
            <person name="Noble R."/>
            <person name="Van Der Wolf J."/>
        </authorList>
    </citation>
    <scope>NUCLEOTIDE SEQUENCE [LARGE SCALE GENOMIC DNA]</scope>
    <source>
        <strain evidence="1 2">IPO3737</strain>
    </source>
</reference>
<feature type="non-terminal residue" evidence="1">
    <location>
        <position position="1"/>
    </location>
</feature>
<comment type="caution">
    <text evidence="1">The sequence shown here is derived from an EMBL/GenBank/DDBJ whole genome shotgun (WGS) entry which is preliminary data.</text>
</comment>
<dbReference type="EMBL" id="JACAQD010000121">
    <property type="protein sequence ID" value="NWC37544.1"/>
    <property type="molecule type" value="Genomic_DNA"/>
</dbReference>
<sequence>RLAYHSSNVSAIQAVVNAGLAVMVSMESLVTEDLRILGRDEGFPPLPSMNLHLLRNTRMNSPITDCLAEYIIQGFRL</sequence>
<accession>A0A7Y7YKL5</accession>
<proteinExistence type="predicted"/>
<evidence type="ECO:0000313" key="1">
    <source>
        <dbReference type="EMBL" id="NWC37544.1"/>
    </source>
</evidence>
<organism evidence="1 2">
    <name type="scientific">Pseudomonas gingeri</name>
    <dbReference type="NCBI Taxonomy" id="117681"/>
    <lineage>
        <taxon>Bacteria</taxon>
        <taxon>Pseudomonadati</taxon>
        <taxon>Pseudomonadota</taxon>
        <taxon>Gammaproteobacteria</taxon>
        <taxon>Pseudomonadales</taxon>
        <taxon>Pseudomonadaceae</taxon>
        <taxon>Pseudomonas</taxon>
    </lineage>
</organism>
<name>A0A7Y7YKL5_9PSED</name>